<feature type="compositionally biased region" description="Basic and acidic residues" evidence="1">
    <location>
        <begin position="675"/>
        <end position="698"/>
    </location>
</feature>
<dbReference type="GO" id="GO:0003676">
    <property type="term" value="F:nucleic acid binding"/>
    <property type="evidence" value="ECO:0007669"/>
    <property type="project" value="InterPro"/>
</dbReference>
<name>A0A1J4KBU5_9EUKA</name>
<feature type="compositionally biased region" description="Basic and acidic residues" evidence="1">
    <location>
        <begin position="644"/>
        <end position="666"/>
    </location>
</feature>
<feature type="domain" description="RSE1/DDB1/CPSF1 C-terminal" evidence="2">
    <location>
        <begin position="792"/>
        <end position="1046"/>
    </location>
</feature>
<dbReference type="AlphaFoldDB" id="A0A1J4KBU5"/>
<sequence length="1072" mass="124740">MNFLHYPIIPQSSFLFSTILKSTTNSRFEVLFAYKNRIEIGTILSTKDSISLDMHDEFYIETPLISAISCDDHLISFTENNTFIITSGYPSFNLIYKEQLEQHDFKFFSLSWNHRFICAATNQNNFLIFDIQSFEEPLIDLIIFDDKKILDVTADKSDNVFAFLVENSEGNKETVLFDANNQNIIETYPEESDSISYIKSCDQKSRQFLTLHPYYISNRDKKIFEFTTEVKKVSAKVNETIHMIFQDDSFLTYNVKFDSVTMYSNSPTIDYIFALSNYLMIYKTKETNVFLTKTAENKKGKMKMNFGDLEGLDIVQNNNVDQLFQFNSKLFFFDKNNGIYKINQKINQDKRRILNRFEDDGNIFALQEEFPLFSFNNKTLMIKEYGSNSSYQTFMTEKRTLGLIHFRRRPIQVTSDGLYCDGKLEVNFKHKIMLAASKGDLLVVVLTTNEIILYEKTFKKESSFEIDLEGATISSVDISQNFIAIACFNEEIRSGQIFLLDFDFNGYGQEFSIPSKVTKLFFRNNSTEIFAVYENGSIMKCLITKEQGLTSNVSYIFHGQSPIYSTMVDDDSFTILSNEKLFLYYSNRVFRASRARIKSVAYDGDSLLIVDKNRRLYAVPLKEIEEAYYPKLINTEENSQYDISHQDNDTGKENDKGNNYSENDKNMRKKKKVNGKNEKIDSNDKSEVNNSAYDDKNSNDNNQNIKMNKENKSENEEKDEEEEEEEKKRSKNVITMKNQNIIQIECFFDFVFQLSKDKFYVKHSIENFLLAIDIQDPKLFIVFKKSQFSIRIIILTTKNSLLYIKFKPLARILTQKCEHFLHSQVDLLSNWNDYLLISMKGNLIVAKFIKNILVFTHAYIERKQKITHLQVIKDSIWIALNDNTISVYKLNLECERFELIAEDMGFCESKISIIHPIDEITVVICYENGIIYIKEIPNNAAHGFLQQYHVGPIYRTPKLNLLVKINLYDQVSYLLPCNKLLIYSTKSGSIGAFMPISSHNVFNDLSEMQNKMRKSHLENVGFCVMKRDSLCGTNGIIDYGFIESFLQNEKNTDFLQFYNSSTLSCILQYINF</sequence>
<organism evidence="3 4">
    <name type="scientific">Tritrichomonas foetus</name>
    <dbReference type="NCBI Taxonomy" id="1144522"/>
    <lineage>
        <taxon>Eukaryota</taxon>
        <taxon>Metamonada</taxon>
        <taxon>Parabasalia</taxon>
        <taxon>Tritrichomonadida</taxon>
        <taxon>Tritrichomonadidae</taxon>
        <taxon>Tritrichomonas</taxon>
    </lineage>
</organism>
<dbReference type="EMBL" id="MLAK01000660">
    <property type="protein sequence ID" value="OHT08699.1"/>
    <property type="molecule type" value="Genomic_DNA"/>
</dbReference>
<dbReference type="GeneID" id="94826797"/>
<reference evidence="3" key="1">
    <citation type="submission" date="2016-10" db="EMBL/GenBank/DDBJ databases">
        <authorList>
            <person name="Benchimol M."/>
            <person name="Almeida L.G."/>
            <person name="Vasconcelos A.T."/>
            <person name="Perreira-Neves A."/>
            <person name="Rosa I.A."/>
            <person name="Tasca T."/>
            <person name="Bogo M.R."/>
            <person name="de Souza W."/>
        </authorList>
    </citation>
    <scope>NUCLEOTIDE SEQUENCE [LARGE SCALE GENOMIC DNA]</scope>
    <source>
        <strain evidence="3">K</strain>
    </source>
</reference>
<dbReference type="Gene3D" id="2.130.10.10">
    <property type="entry name" value="YVTN repeat-like/Quinoprotein amine dehydrogenase"/>
    <property type="match status" value="1"/>
</dbReference>
<dbReference type="SUPFAM" id="SSF50978">
    <property type="entry name" value="WD40 repeat-like"/>
    <property type="match status" value="2"/>
</dbReference>
<feature type="region of interest" description="Disordered" evidence="1">
    <location>
        <begin position="639"/>
        <end position="731"/>
    </location>
</feature>
<dbReference type="Pfam" id="PF03178">
    <property type="entry name" value="CPSF_A"/>
    <property type="match status" value="1"/>
</dbReference>
<comment type="caution">
    <text evidence="3">The sequence shown here is derived from an EMBL/GenBank/DDBJ whole genome shotgun (WGS) entry which is preliminary data.</text>
</comment>
<evidence type="ECO:0000256" key="1">
    <source>
        <dbReference type="SAM" id="MobiDB-lite"/>
    </source>
</evidence>
<feature type="compositionally biased region" description="Acidic residues" evidence="1">
    <location>
        <begin position="716"/>
        <end position="725"/>
    </location>
</feature>
<evidence type="ECO:0000259" key="2">
    <source>
        <dbReference type="Pfam" id="PF03178"/>
    </source>
</evidence>
<proteinExistence type="predicted"/>
<protein>
    <recommendedName>
        <fullName evidence="2">RSE1/DDB1/CPSF1 C-terminal domain-containing protein</fullName>
    </recommendedName>
</protein>
<evidence type="ECO:0000313" key="3">
    <source>
        <dbReference type="EMBL" id="OHT08699.1"/>
    </source>
</evidence>
<dbReference type="GO" id="GO:0005634">
    <property type="term" value="C:nucleus"/>
    <property type="evidence" value="ECO:0007669"/>
    <property type="project" value="InterPro"/>
</dbReference>
<dbReference type="VEuPathDB" id="TrichDB:TRFO_04770"/>
<dbReference type="Proteomes" id="UP000179807">
    <property type="component" value="Unassembled WGS sequence"/>
</dbReference>
<dbReference type="RefSeq" id="XP_068361835.1">
    <property type="nucleotide sequence ID" value="XM_068492093.1"/>
</dbReference>
<dbReference type="InterPro" id="IPR015943">
    <property type="entry name" value="WD40/YVTN_repeat-like_dom_sf"/>
</dbReference>
<keyword evidence="4" id="KW-1185">Reference proteome</keyword>
<evidence type="ECO:0000313" key="4">
    <source>
        <dbReference type="Proteomes" id="UP000179807"/>
    </source>
</evidence>
<accession>A0A1J4KBU5</accession>
<dbReference type="InterPro" id="IPR004871">
    <property type="entry name" value="RSE1/DDB1/CPSF1_C"/>
</dbReference>
<dbReference type="InterPro" id="IPR036322">
    <property type="entry name" value="WD40_repeat_dom_sf"/>
</dbReference>
<gene>
    <name evidence="3" type="ORF">TRFO_04770</name>
</gene>